<feature type="compositionally biased region" description="Basic residues" evidence="1">
    <location>
        <begin position="202"/>
        <end position="215"/>
    </location>
</feature>
<protein>
    <submittedName>
        <fullName evidence="2">Uncharacterized protein</fullName>
    </submittedName>
</protein>
<dbReference type="AlphaFoldDB" id="A0A1B9IRF4"/>
<name>A0A1B9IRF4_9TREE</name>
<organism evidence="2 3">
    <name type="scientific">Kwoniella mangroviensis CBS 10435</name>
    <dbReference type="NCBI Taxonomy" id="1331196"/>
    <lineage>
        <taxon>Eukaryota</taxon>
        <taxon>Fungi</taxon>
        <taxon>Dikarya</taxon>
        <taxon>Basidiomycota</taxon>
        <taxon>Agaricomycotina</taxon>
        <taxon>Tremellomycetes</taxon>
        <taxon>Tremellales</taxon>
        <taxon>Cryptococcaceae</taxon>
        <taxon>Kwoniella</taxon>
    </lineage>
</organism>
<dbReference type="OrthoDB" id="2596481at2759"/>
<sequence>MSVPNSPSSEYSLLSSLEVLSISSGEPSRRSSSSISPTRANFDSARRTSIDEQEYEHVFGISVSPSPSSVSIEASSSTDSLSVSESTALSKKSSSAKRRERKKKLIAGERERAALGIPSTRVFGSVSTRENLPSLQSPLEVPPPRTPKSKIGTGSYTDGHQQTPIAGLSTPCPLPNTEFEKDLSENNDNNDDDKENDEIGPIRRKTRRGGKRVRRRLENRGLAKEASEVDDELDATLELDSIADDDTASPTSSARTSVSGTPIKVTVSRLPEPEEEVDEVDGLSALESELGTPPSKRFKGRRDVMSAEDAASSIDSFLSDPRNFMTIKANKLRLWQSLCIELGLVTLQGDELPDLPTVVCVPTPPRPRETTPEPPQPFRPVKHPLPESLTQARKLLKDHAHVNLVDYLEARKYCPPAYVGAYQGLLYPSTSAMKRYTRHQGKFAEKLVVRSEWLEPLMKDFGVRKFKGGM</sequence>
<feature type="compositionally biased region" description="Low complexity" evidence="1">
    <location>
        <begin position="61"/>
        <end position="93"/>
    </location>
</feature>
<feature type="compositionally biased region" description="Low complexity" evidence="1">
    <location>
        <begin position="24"/>
        <end position="37"/>
    </location>
</feature>
<feature type="compositionally biased region" description="Acidic residues" evidence="1">
    <location>
        <begin position="188"/>
        <end position="198"/>
    </location>
</feature>
<accession>A0A1B9IRF4</accession>
<feature type="compositionally biased region" description="Acidic residues" evidence="1">
    <location>
        <begin position="228"/>
        <end position="247"/>
    </location>
</feature>
<feature type="region of interest" description="Disordered" evidence="1">
    <location>
        <begin position="363"/>
        <end position="383"/>
    </location>
</feature>
<feature type="compositionally biased region" description="Basic and acidic residues" evidence="1">
    <location>
        <begin position="216"/>
        <end position="227"/>
    </location>
</feature>
<evidence type="ECO:0000313" key="3">
    <source>
        <dbReference type="Proteomes" id="UP000092583"/>
    </source>
</evidence>
<reference evidence="2 3" key="1">
    <citation type="submission" date="2013-07" db="EMBL/GenBank/DDBJ databases">
        <title>The Genome Sequence of Kwoniella mangroviensis CBS10435.</title>
        <authorList>
            <consortium name="The Broad Institute Genome Sequencing Platform"/>
            <person name="Cuomo C."/>
            <person name="Litvintseva A."/>
            <person name="Chen Y."/>
            <person name="Heitman J."/>
            <person name="Sun S."/>
            <person name="Springer D."/>
            <person name="Dromer F."/>
            <person name="Young S.K."/>
            <person name="Zeng Q."/>
            <person name="Gargeya S."/>
            <person name="Fitzgerald M."/>
            <person name="Abouelleil A."/>
            <person name="Alvarado L."/>
            <person name="Berlin A.M."/>
            <person name="Chapman S.B."/>
            <person name="Dewar J."/>
            <person name="Goldberg J."/>
            <person name="Griggs A."/>
            <person name="Gujja S."/>
            <person name="Hansen M."/>
            <person name="Howarth C."/>
            <person name="Imamovic A."/>
            <person name="Larimer J."/>
            <person name="McCowan C."/>
            <person name="Murphy C."/>
            <person name="Pearson M."/>
            <person name="Priest M."/>
            <person name="Roberts A."/>
            <person name="Saif S."/>
            <person name="Shea T."/>
            <person name="Sykes S."/>
            <person name="Wortman J."/>
            <person name="Nusbaum C."/>
            <person name="Birren B."/>
        </authorList>
    </citation>
    <scope>NUCLEOTIDE SEQUENCE [LARGE SCALE GENOMIC DNA]</scope>
    <source>
        <strain evidence="2 3">CBS 10435</strain>
    </source>
</reference>
<dbReference type="EMBL" id="KI669462">
    <property type="protein sequence ID" value="OCF58118.1"/>
    <property type="molecule type" value="Genomic_DNA"/>
</dbReference>
<evidence type="ECO:0000256" key="1">
    <source>
        <dbReference type="SAM" id="MobiDB-lite"/>
    </source>
</evidence>
<feature type="region of interest" description="Disordered" evidence="1">
    <location>
        <begin position="61"/>
        <end position="281"/>
    </location>
</feature>
<keyword evidence="3" id="KW-1185">Reference proteome</keyword>
<dbReference type="Proteomes" id="UP000092583">
    <property type="component" value="Unassembled WGS sequence"/>
</dbReference>
<feature type="compositionally biased region" description="Polar residues" evidence="1">
    <location>
        <begin position="125"/>
        <end position="137"/>
    </location>
</feature>
<feature type="compositionally biased region" description="Basic residues" evidence="1">
    <location>
        <begin position="94"/>
        <end position="105"/>
    </location>
</feature>
<reference evidence="3" key="2">
    <citation type="submission" date="2013-12" db="EMBL/GenBank/DDBJ databases">
        <title>Evolution of pathogenesis and genome organization in the Tremellales.</title>
        <authorList>
            <person name="Cuomo C."/>
            <person name="Litvintseva A."/>
            <person name="Heitman J."/>
            <person name="Chen Y."/>
            <person name="Sun S."/>
            <person name="Springer D."/>
            <person name="Dromer F."/>
            <person name="Young S."/>
            <person name="Zeng Q."/>
            <person name="Chapman S."/>
            <person name="Gujja S."/>
            <person name="Saif S."/>
            <person name="Birren B."/>
        </authorList>
    </citation>
    <scope>NUCLEOTIDE SEQUENCE [LARGE SCALE GENOMIC DNA]</scope>
    <source>
        <strain evidence="3">CBS 10435</strain>
    </source>
</reference>
<evidence type="ECO:0000313" key="2">
    <source>
        <dbReference type="EMBL" id="OCF58118.1"/>
    </source>
</evidence>
<gene>
    <name evidence="2" type="ORF">L486_04148</name>
</gene>
<proteinExistence type="predicted"/>
<feature type="compositionally biased region" description="Polar residues" evidence="1">
    <location>
        <begin position="248"/>
        <end position="260"/>
    </location>
</feature>
<dbReference type="STRING" id="1331196.A0A1B9IRF4"/>
<feature type="compositionally biased region" description="Polar residues" evidence="1">
    <location>
        <begin position="152"/>
        <end position="164"/>
    </location>
</feature>
<feature type="region of interest" description="Disordered" evidence="1">
    <location>
        <begin position="24"/>
        <end position="49"/>
    </location>
</feature>